<dbReference type="GO" id="GO:0045271">
    <property type="term" value="C:respiratory chain complex I"/>
    <property type="evidence" value="ECO:0007669"/>
    <property type="project" value="InterPro"/>
</dbReference>
<evidence type="ECO:0000256" key="1">
    <source>
        <dbReference type="ARBA" id="ARBA00004448"/>
    </source>
</evidence>
<reference evidence="8" key="1">
    <citation type="journal article" date="2020" name="Fungal Divers.">
        <title>Resolving the Mortierellaceae phylogeny through synthesis of multi-gene phylogenetics and phylogenomics.</title>
        <authorList>
            <person name="Vandepol N."/>
            <person name="Liber J."/>
            <person name="Desiro A."/>
            <person name="Na H."/>
            <person name="Kennedy M."/>
            <person name="Barry K."/>
            <person name="Grigoriev I.V."/>
            <person name="Miller A.N."/>
            <person name="O'Donnell K."/>
            <person name="Stajich J.E."/>
            <person name="Bonito G."/>
        </authorList>
    </citation>
    <scope>NUCLEOTIDE SEQUENCE</scope>
    <source>
        <strain evidence="8">NRRL 28262</strain>
    </source>
</reference>
<organism evidence="8 9">
    <name type="scientific">Linnemannia exigua</name>
    <dbReference type="NCBI Taxonomy" id="604196"/>
    <lineage>
        <taxon>Eukaryota</taxon>
        <taxon>Fungi</taxon>
        <taxon>Fungi incertae sedis</taxon>
        <taxon>Mucoromycota</taxon>
        <taxon>Mortierellomycotina</taxon>
        <taxon>Mortierellomycetes</taxon>
        <taxon>Mortierellales</taxon>
        <taxon>Mortierellaceae</taxon>
        <taxon>Linnemannia</taxon>
    </lineage>
</organism>
<accession>A0AAD4D5C4</accession>
<keyword evidence="5" id="KW-0496">Mitochondrion</keyword>
<evidence type="ECO:0000256" key="6">
    <source>
        <dbReference type="ARBA" id="ARBA00023136"/>
    </source>
</evidence>
<evidence type="ECO:0000256" key="7">
    <source>
        <dbReference type="SAM" id="SignalP"/>
    </source>
</evidence>
<keyword evidence="6" id="KW-0472">Membrane</keyword>
<dbReference type="GO" id="GO:0005743">
    <property type="term" value="C:mitochondrial inner membrane"/>
    <property type="evidence" value="ECO:0007669"/>
    <property type="project" value="UniProtKB-SubCell"/>
</dbReference>
<sequence>MKFISIAASVLAVAIATVQAAPLPGNNAADVLVKDNKLNVNAPVDVNASNVHVLGGKRGLFNAVVKDNTLDVKAPINVDIHGVKVGKRDGSLVNAIITDNKANVEVPVNAKIHDIKVLRRSGSLIDAIVKDNKANVEVPVNAKVHDIKVLRRSGSLVNAIVTDNKANVKVPIDADVKNVKVLKRDGSLVNAIVKDNKLNIKVPVDADVKDVKVLKRDGSLVNAIIKDNKADVKAPIDINAKDISILSVFSEVTFHDLSPHLTTSYNTMSSEDIVYHAKAPIKEGLQAGAIGAGVGLLVSAVQNSVGTHSHGATGIVARTGSTIGVFAAMAGVFAATDAAVANVRETKDAWNSVAAGCGAGLVAGGFQRNAQTMVFGCLGMGAMMGAFDLSGSSLKGKYADMTEDQKAQWRKDQLDSK</sequence>
<keyword evidence="3" id="KW-0999">Mitochondrion inner membrane</keyword>
<gene>
    <name evidence="8" type="ORF">BGZ95_002551</name>
</gene>
<evidence type="ECO:0000313" key="8">
    <source>
        <dbReference type="EMBL" id="KAG0268224.1"/>
    </source>
</evidence>
<dbReference type="InterPro" id="IPR039205">
    <property type="entry name" value="NDUFA11"/>
</dbReference>
<dbReference type="Pfam" id="PF02466">
    <property type="entry name" value="Tim17"/>
    <property type="match status" value="1"/>
</dbReference>
<keyword evidence="9" id="KW-1185">Reference proteome</keyword>
<proteinExistence type="predicted"/>
<evidence type="ECO:0000256" key="4">
    <source>
        <dbReference type="ARBA" id="ARBA00022989"/>
    </source>
</evidence>
<name>A0AAD4D5C4_9FUNG</name>
<comment type="caution">
    <text evidence="8">The sequence shown here is derived from an EMBL/GenBank/DDBJ whole genome shotgun (WGS) entry which is preliminary data.</text>
</comment>
<evidence type="ECO:0000256" key="3">
    <source>
        <dbReference type="ARBA" id="ARBA00022792"/>
    </source>
</evidence>
<keyword evidence="2" id="KW-0812">Transmembrane</keyword>
<evidence type="ECO:0000256" key="5">
    <source>
        <dbReference type="ARBA" id="ARBA00023128"/>
    </source>
</evidence>
<dbReference type="PANTHER" id="PTHR21382">
    <property type="entry name" value="NADH-UBIQUINONE OXIDOREDUCTASE SUBUNIT"/>
    <property type="match status" value="1"/>
</dbReference>
<dbReference type="PANTHER" id="PTHR21382:SF1">
    <property type="entry name" value="NADH DEHYDROGENASE [UBIQUINONE] 1 ALPHA SUBCOMPLEX SUBUNIT 11"/>
    <property type="match status" value="1"/>
</dbReference>
<evidence type="ECO:0008006" key="10">
    <source>
        <dbReference type="Google" id="ProtNLM"/>
    </source>
</evidence>
<dbReference type="GO" id="GO:0006120">
    <property type="term" value="P:mitochondrial electron transport, NADH to ubiquinone"/>
    <property type="evidence" value="ECO:0007669"/>
    <property type="project" value="InterPro"/>
</dbReference>
<comment type="subcellular location">
    <subcellularLocation>
        <location evidence="1">Mitochondrion inner membrane</location>
        <topology evidence="1">Multi-pass membrane protein</topology>
    </subcellularLocation>
</comment>
<evidence type="ECO:0000256" key="2">
    <source>
        <dbReference type="ARBA" id="ARBA00022692"/>
    </source>
</evidence>
<keyword evidence="7" id="KW-0732">Signal</keyword>
<feature type="chain" id="PRO_5042240276" description="NADH-ubiquinone oxidoreductase subunit B14.7" evidence="7">
    <location>
        <begin position="21"/>
        <end position="417"/>
    </location>
</feature>
<evidence type="ECO:0000313" key="9">
    <source>
        <dbReference type="Proteomes" id="UP001194580"/>
    </source>
</evidence>
<dbReference type="Proteomes" id="UP001194580">
    <property type="component" value="Unassembled WGS sequence"/>
</dbReference>
<protein>
    <recommendedName>
        <fullName evidence="10">NADH-ubiquinone oxidoreductase subunit B14.7</fullName>
    </recommendedName>
</protein>
<dbReference type="AlphaFoldDB" id="A0AAD4D5C4"/>
<dbReference type="EMBL" id="JAAAIL010001544">
    <property type="protein sequence ID" value="KAG0268224.1"/>
    <property type="molecule type" value="Genomic_DNA"/>
</dbReference>
<feature type="signal peptide" evidence="7">
    <location>
        <begin position="1"/>
        <end position="20"/>
    </location>
</feature>
<keyword evidence="4" id="KW-1133">Transmembrane helix</keyword>